<dbReference type="PANTHER" id="PTHR30472">
    <property type="entry name" value="FERRIC ENTEROBACTIN TRANSPORT SYSTEM PERMEASE PROTEIN"/>
    <property type="match status" value="1"/>
</dbReference>
<dbReference type="GeneID" id="77006581"/>
<dbReference type="Gene3D" id="1.10.3470.10">
    <property type="entry name" value="ABC transporter involved in vitamin B12 uptake, BtuC"/>
    <property type="match status" value="1"/>
</dbReference>
<dbReference type="Pfam" id="PF01032">
    <property type="entry name" value="FecCD"/>
    <property type="match status" value="1"/>
</dbReference>
<proteinExistence type="inferred from homology"/>
<reference evidence="10 12" key="2">
    <citation type="submission" date="2019-11" db="EMBL/GenBank/DDBJ databases">
        <title>Draft genome sequences of five Paenibacillus species of dairy origin.</title>
        <authorList>
            <person name="Olajide A.M."/>
            <person name="Chen S."/>
            <person name="Lapointe G."/>
        </authorList>
    </citation>
    <scope>NUCLEOTIDE SEQUENCE [LARGE SCALE GENOMIC DNA]</scope>
    <source>
        <strain evidence="10 12">3CT49</strain>
    </source>
</reference>
<accession>A0A090ZZW8</accession>
<reference evidence="9 11" key="1">
    <citation type="submission" date="2014-04" db="EMBL/GenBank/DDBJ databases">
        <authorList>
            <person name="Bishop-Lilly K.A."/>
            <person name="Broomall S.M."/>
            <person name="Chain P.S."/>
            <person name="Chertkov O."/>
            <person name="Coyne S.R."/>
            <person name="Daligault H.E."/>
            <person name="Davenport K.W."/>
            <person name="Erkkila T."/>
            <person name="Frey K.G."/>
            <person name="Gibbons H.S."/>
            <person name="Gu W."/>
            <person name="Jaissle J."/>
            <person name="Johnson S.L."/>
            <person name="Koroleva G.I."/>
            <person name="Ladner J.T."/>
            <person name="Lo C.-C."/>
            <person name="Minogue T.D."/>
            <person name="Munk C."/>
            <person name="Palacios G.F."/>
            <person name="Redden C.L."/>
            <person name="Rosenzweig C.N."/>
            <person name="Scholz M.B."/>
            <person name="Teshima H."/>
            <person name="Xu Y."/>
        </authorList>
    </citation>
    <scope>NUCLEOTIDE SEQUENCE [LARGE SCALE GENOMIC DNA]</scope>
    <source>
        <strain evidence="9 11">8244</strain>
    </source>
</reference>
<evidence type="ECO:0000256" key="2">
    <source>
        <dbReference type="ARBA" id="ARBA00007935"/>
    </source>
</evidence>
<keyword evidence="7 8" id="KW-0472">Membrane</keyword>
<evidence type="ECO:0000313" key="11">
    <source>
        <dbReference type="Proteomes" id="UP000029278"/>
    </source>
</evidence>
<feature type="transmembrane region" description="Helical" evidence="8">
    <location>
        <begin position="154"/>
        <end position="176"/>
    </location>
</feature>
<feature type="transmembrane region" description="Helical" evidence="8">
    <location>
        <begin position="196"/>
        <end position="216"/>
    </location>
</feature>
<feature type="transmembrane region" description="Helical" evidence="8">
    <location>
        <begin position="9"/>
        <end position="28"/>
    </location>
</feature>
<comment type="similarity">
    <text evidence="2">Belongs to the binding-protein-dependent transport system permease family. FecCD subfamily.</text>
</comment>
<dbReference type="InterPro" id="IPR037294">
    <property type="entry name" value="ABC_BtuC-like"/>
</dbReference>
<evidence type="ECO:0000313" key="10">
    <source>
        <dbReference type="EMBL" id="MUG23917.1"/>
    </source>
</evidence>
<gene>
    <name evidence="9" type="ORF">DJ90_3243</name>
    <name evidence="10" type="ORF">GNQ08_16115</name>
</gene>
<keyword evidence="4" id="KW-1003">Cell membrane</keyword>
<organism evidence="9 11">
    <name type="scientific">Paenibacillus macerans</name>
    <name type="common">Bacillus macerans</name>
    <dbReference type="NCBI Taxonomy" id="44252"/>
    <lineage>
        <taxon>Bacteria</taxon>
        <taxon>Bacillati</taxon>
        <taxon>Bacillota</taxon>
        <taxon>Bacilli</taxon>
        <taxon>Bacillales</taxon>
        <taxon>Paenibacillaceae</taxon>
        <taxon>Paenibacillus</taxon>
    </lineage>
</organism>
<evidence type="ECO:0000256" key="8">
    <source>
        <dbReference type="SAM" id="Phobius"/>
    </source>
</evidence>
<evidence type="ECO:0000256" key="7">
    <source>
        <dbReference type="ARBA" id="ARBA00023136"/>
    </source>
</evidence>
<dbReference type="Proteomes" id="UP000029278">
    <property type="component" value="Unassembled WGS sequence"/>
</dbReference>
<sequence length="337" mass="35493">MAANRLRRAVAAGIVLFGIAAAVVLISINTGTIRLSPAAVARTLFGDGTAEENLILFDYRLPRIIITILAGAGLSIAGAVLQGISRNALADPGILGIHSGAAFGLMVFVSFFRTMEGPLSLFIPLFAFAGGLVAALVIFAVAYDRHRGIVPIRLILVGICIGAGLSALTLMLSLHLDETTYAFAARWLAGSVWGREWVHVWTLLPWIAVLTPIVYLNSRTMDAFGLGDELAVGVGTKLTFKRMMLLLLAVALSSISVATVGGIGFIGLIAPHIAKRLAGPAHRHFLPLAALIGVIILTGADTAGRALFQPVSIPAGVVVSLIGGPYFLYLLFRSKHE</sequence>
<dbReference type="AlphaFoldDB" id="A0A090ZZW8"/>
<comment type="subcellular location">
    <subcellularLocation>
        <location evidence="1">Cell membrane</location>
        <topology evidence="1">Multi-pass membrane protein</topology>
    </subcellularLocation>
</comment>
<dbReference type="FunFam" id="1.10.3470.10:FF:000001">
    <property type="entry name" value="Vitamin B12 ABC transporter permease BtuC"/>
    <property type="match status" value="1"/>
</dbReference>
<feature type="transmembrane region" description="Helical" evidence="8">
    <location>
        <begin position="311"/>
        <end position="332"/>
    </location>
</feature>
<keyword evidence="5 8" id="KW-0812">Transmembrane</keyword>
<feature type="transmembrane region" description="Helical" evidence="8">
    <location>
        <begin position="245"/>
        <end position="273"/>
    </location>
</feature>
<feature type="transmembrane region" description="Helical" evidence="8">
    <location>
        <begin position="61"/>
        <end position="81"/>
    </location>
</feature>
<feature type="transmembrane region" description="Helical" evidence="8">
    <location>
        <begin position="285"/>
        <end position="304"/>
    </location>
</feature>
<evidence type="ECO:0000256" key="5">
    <source>
        <dbReference type="ARBA" id="ARBA00022692"/>
    </source>
</evidence>
<dbReference type="GO" id="GO:0022857">
    <property type="term" value="F:transmembrane transporter activity"/>
    <property type="evidence" value="ECO:0007669"/>
    <property type="project" value="InterPro"/>
</dbReference>
<dbReference type="Proteomes" id="UP000442469">
    <property type="component" value="Unassembled WGS sequence"/>
</dbReference>
<protein>
    <submittedName>
        <fullName evidence="9">FecCD transport family protein</fullName>
    </submittedName>
    <submittedName>
        <fullName evidence="10">Iron chelate uptake ABC transporter family permease subunit</fullName>
    </submittedName>
</protein>
<evidence type="ECO:0000256" key="6">
    <source>
        <dbReference type="ARBA" id="ARBA00022989"/>
    </source>
</evidence>
<dbReference type="OrthoDB" id="9811721at2"/>
<name>A0A090ZZW8_PAEMA</name>
<evidence type="ECO:0000256" key="3">
    <source>
        <dbReference type="ARBA" id="ARBA00022448"/>
    </source>
</evidence>
<keyword evidence="6 8" id="KW-1133">Transmembrane helix</keyword>
<comment type="caution">
    <text evidence="9">The sequence shown here is derived from an EMBL/GenBank/DDBJ whole genome shotgun (WGS) entry which is preliminary data.</text>
</comment>
<dbReference type="GO" id="GO:0005886">
    <property type="term" value="C:plasma membrane"/>
    <property type="evidence" value="ECO:0007669"/>
    <property type="project" value="UniProtKB-SubCell"/>
</dbReference>
<evidence type="ECO:0000256" key="4">
    <source>
        <dbReference type="ARBA" id="ARBA00022475"/>
    </source>
</evidence>
<dbReference type="SUPFAM" id="SSF81345">
    <property type="entry name" value="ABC transporter involved in vitamin B12 uptake, BtuC"/>
    <property type="match status" value="1"/>
</dbReference>
<dbReference type="EMBL" id="JMQA01000022">
    <property type="protein sequence ID" value="KFN09591.1"/>
    <property type="molecule type" value="Genomic_DNA"/>
</dbReference>
<evidence type="ECO:0000313" key="12">
    <source>
        <dbReference type="Proteomes" id="UP000442469"/>
    </source>
</evidence>
<dbReference type="STRING" id="44252.DJ90_3243"/>
<keyword evidence="3" id="KW-0813">Transport</keyword>
<evidence type="ECO:0000256" key="1">
    <source>
        <dbReference type="ARBA" id="ARBA00004651"/>
    </source>
</evidence>
<dbReference type="CDD" id="cd06550">
    <property type="entry name" value="TM_ABC_iron-siderophores_like"/>
    <property type="match status" value="1"/>
</dbReference>
<feature type="transmembrane region" description="Helical" evidence="8">
    <location>
        <begin position="93"/>
        <end position="115"/>
    </location>
</feature>
<dbReference type="EMBL" id="WNZZ01000011">
    <property type="protein sequence ID" value="MUG23917.1"/>
    <property type="molecule type" value="Genomic_DNA"/>
</dbReference>
<dbReference type="InterPro" id="IPR000522">
    <property type="entry name" value="ABC_transptr_permease_BtuC"/>
</dbReference>
<dbReference type="HOGENOM" id="CLU_013016_1_2_9"/>
<feature type="transmembrane region" description="Helical" evidence="8">
    <location>
        <begin position="121"/>
        <end position="142"/>
    </location>
</feature>
<evidence type="ECO:0000313" key="9">
    <source>
        <dbReference type="EMBL" id="KFN09591.1"/>
    </source>
</evidence>
<dbReference type="GO" id="GO:0033214">
    <property type="term" value="P:siderophore-iron import into cell"/>
    <property type="evidence" value="ECO:0007669"/>
    <property type="project" value="TreeGrafter"/>
</dbReference>
<dbReference type="RefSeq" id="WP_036622042.1">
    <property type="nucleotide sequence ID" value="NZ_BGML01000006.1"/>
</dbReference>
<dbReference type="PATRIC" id="fig|44252.3.peg.2379"/>
<keyword evidence="11" id="KW-1185">Reference proteome</keyword>
<dbReference type="PANTHER" id="PTHR30472:SF64">
    <property type="entry name" value="IRON(3+)-HYDROXAMATE IMPORT SYSTEM PERMEASE PROTEIN FHUG"/>
    <property type="match status" value="1"/>
</dbReference>